<comment type="caution">
    <text evidence="1">The sequence shown here is derived from an EMBL/GenBank/DDBJ whole genome shotgun (WGS) entry which is preliminary data.</text>
</comment>
<organism evidence="1 2">
    <name type="scientific">Candidatus Enterousia excrementavium</name>
    <dbReference type="NCBI Taxonomy" id="2840789"/>
    <lineage>
        <taxon>Bacteria</taxon>
        <taxon>Pseudomonadati</taxon>
        <taxon>Pseudomonadota</taxon>
        <taxon>Alphaproteobacteria</taxon>
        <taxon>Candidatus Enterousia</taxon>
    </lineage>
</organism>
<protein>
    <submittedName>
        <fullName evidence="1">Uncharacterized protein</fullName>
    </submittedName>
</protein>
<accession>A0A940DEN9</accession>
<evidence type="ECO:0000313" key="1">
    <source>
        <dbReference type="EMBL" id="MBO8407068.1"/>
    </source>
</evidence>
<gene>
    <name evidence="1" type="ORF">IAC77_01245</name>
</gene>
<proteinExistence type="predicted"/>
<evidence type="ECO:0000313" key="2">
    <source>
        <dbReference type="Proteomes" id="UP000721442"/>
    </source>
</evidence>
<name>A0A940DEN9_9PROT</name>
<dbReference type="EMBL" id="JADINE010000018">
    <property type="protein sequence ID" value="MBO8407068.1"/>
    <property type="molecule type" value="Genomic_DNA"/>
</dbReference>
<sequence length="188" mass="21679">MKEFKEQEVYNAVKAGFMAYKDLARIRIAQTWDKKSPTERVAAARALVYLGRVARNPAEYFSRIDTEEDWMWRANEYAKEKGMRASYAFYIVPNPTVMVLNNVTPLFEAGTSADFFYFCSLVQKWEYNRTDNKAASDFIAAQSANRIMSLSERVQGQARKMVQFSQVMKPVAQVKRGIMALVRGNRQK</sequence>
<dbReference type="Proteomes" id="UP000721442">
    <property type="component" value="Unassembled WGS sequence"/>
</dbReference>
<reference evidence="1" key="2">
    <citation type="journal article" date="2021" name="PeerJ">
        <title>Extensive microbial diversity within the chicken gut microbiome revealed by metagenomics and culture.</title>
        <authorList>
            <person name="Gilroy R."/>
            <person name="Ravi A."/>
            <person name="Getino M."/>
            <person name="Pursley I."/>
            <person name="Horton D.L."/>
            <person name="Alikhan N.F."/>
            <person name="Baker D."/>
            <person name="Gharbi K."/>
            <person name="Hall N."/>
            <person name="Watson M."/>
            <person name="Adriaenssens E.M."/>
            <person name="Foster-Nyarko E."/>
            <person name="Jarju S."/>
            <person name="Secka A."/>
            <person name="Antonio M."/>
            <person name="Oren A."/>
            <person name="Chaudhuri R.R."/>
            <person name="La Ragione R."/>
            <person name="Hildebrand F."/>
            <person name="Pallen M.J."/>
        </authorList>
    </citation>
    <scope>NUCLEOTIDE SEQUENCE</scope>
    <source>
        <strain evidence="1">B1-16210</strain>
    </source>
</reference>
<reference evidence="1" key="1">
    <citation type="submission" date="2020-10" db="EMBL/GenBank/DDBJ databases">
        <authorList>
            <person name="Gilroy R."/>
        </authorList>
    </citation>
    <scope>NUCLEOTIDE SEQUENCE</scope>
    <source>
        <strain evidence="1">B1-16210</strain>
    </source>
</reference>
<dbReference type="AlphaFoldDB" id="A0A940DEN9"/>